<organism evidence="9 10">
    <name type="scientific">Byssochlamys spectabilis</name>
    <name type="common">Paecilomyces variotii</name>
    <dbReference type="NCBI Taxonomy" id="264951"/>
    <lineage>
        <taxon>Eukaryota</taxon>
        <taxon>Fungi</taxon>
        <taxon>Dikarya</taxon>
        <taxon>Ascomycota</taxon>
        <taxon>Pezizomycotina</taxon>
        <taxon>Eurotiomycetes</taxon>
        <taxon>Eurotiomycetidae</taxon>
        <taxon>Eurotiales</taxon>
        <taxon>Thermoascaceae</taxon>
        <taxon>Paecilomyces</taxon>
    </lineage>
</organism>
<dbReference type="VEuPathDB" id="FungiDB:C8Q69DRAFT_278861"/>
<protein>
    <submittedName>
        <fullName evidence="9">Putative MIP transporter</fullName>
    </submittedName>
</protein>
<dbReference type="Gene3D" id="1.20.1080.10">
    <property type="entry name" value="Glycerol uptake facilitator protein"/>
    <property type="match status" value="1"/>
</dbReference>
<reference evidence="9 10" key="1">
    <citation type="journal article" date="2018" name="Front. Microbiol.">
        <title>Genomic and genetic insights into a cosmopolitan fungus, Paecilomyces variotii (Eurotiales).</title>
        <authorList>
            <person name="Urquhart A.S."/>
            <person name="Mondo S.J."/>
            <person name="Makela M.R."/>
            <person name="Hane J.K."/>
            <person name="Wiebenga A."/>
            <person name="He G."/>
            <person name="Mihaltcheva S."/>
            <person name="Pangilinan J."/>
            <person name="Lipzen A."/>
            <person name="Barry K."/>
            <person name="de Vries R.P."/>
            <person name="Grigoriev I.V."/>
            <person name="Idnurm A."/>
        </authorList>
    </citation>
    <scope>NUCLEOTIDE SEQUENCE [LARGE SCALE GENOMIC DNA]</scope>
    <source>
        <strain evidence="9 10">CBS 101075</strain>
    </source>
</reference>
<evidence type="ECO:0000256" key="3">
    <source>
        <dbReference type="ARBA" id="ARBA00022448"/>
    </source>
</evidence>
<proteinExistence type="inferred from homology"/>
<dbReference type="CDD" id="cd00333">
    <property type="entry name" value="MIP"/>
    <property type="match status" value="1"/>
</dbReference>
<dbReference type="InterPro" id="IPR050363">
    <property type="entry name" value="MIP/Aquaporin"/>
</dbReference>
<dbReference type="Pfam" id="PF00230">
    <property type="entry name" value="MIP"/>
    <property type="match status" value="1"/>
</dbReference>
<dbReference type="GO" id="GO:0005886">
    <property type="term" value="C:plasma membrane"/>
    <property type="evidence" value="ECO:0007669"/>
    <property type="project" value="TreeGrafter"/>
</dbReference>
<evidence type="ECO:0000256" key="8">
    <source>
        <dbReference type="SAM" id="Phobius"/>
    </source>
</evidence>
<gene>
    <name evidence="9" type="ORF">C8Q69DRAFT_278861</name>
</gene>
<feature type="compositionally biased region" description="Acidic residues" evidence="7">
    <location>
        <begin position="237"/>
        <end position="247"/>
    </location>
</feature>
<dbReference type="STRING" id="264951.A0A443HTD1"/>
<feature type="compositionally biased region" description="Low complexity" evidence="7">
    <location>
        <begin position="206"/>
        <end position="222"/>
    </location>
</feature>
<sequence length="583" mass="63321">MGSKNTRQSGSAEAGTRDEAQTPAPPSQDRPASPTKQPSADSPRALGSGGRRRSSGTSRRSGRFSVLSHPTSLAERTQGKFTFAGPDDTPQVRRAHEPFVQPGYADLNPEYDQASSAKPVWSLAKPLPRVVRPGMVPTREELLSKPEVPAENSQKLGLDVDLSELEKGRIQKSTNPRKIAAQVADARRRREANLVKKLLSGDAASTRRSSSSIRPSSNRSKSAATSGLPVDQLTPVEEGEPLTEDQVEDARQDQDDDVLEDVPDERSPLLGDQTDSNIDEKNVPEDLHPLVAELVEDEIHNHHTTWSVIRTHHREALAEFLAVYVQLTVGFCADLAVTFANAGNPNTTAWAWGLATMMAIYISGGVSGAHLNPAVTVVLWFYRGFPTRKLPDYFGAQFIGAFLAAISAYGIYYGPIQHYLSTNPDGIVGSFVTGPQSPWITPVTAFFNEFAGAGILIITLLALGDDQNAPPGAGMNSLIVGLIITCLSVTFAYETGGALNPSRDFGPRLALLLLGHGRELFTKSWYWLYGPWAGALGGALVGAFLYDFLIFTGGESPINYPLERTQRALKKTQMKWKRRLHLA</sequence>
<feature type="transmembrane region" description="Helical" evidence="8">
    <location>
        <begin position="394"/>
        <end position="414"/>
    </location>
</feature>
<comment type="subcellular location">
    <subcellularLocation>
        <location evidence="1">Membrane</location>
        <topology evidence="1">Multi-pass membrane protein</topology>
    </subcellularLocation>
</comment>
<evidence type="ECO:0000256" key="5">
    <source>
        <dbReference type="ARBA" id="ARBA00022989"/>
    </source>
</evidence>
<dbReference type="GO" id="GO:0015254">
    <property type="term" value="F:glycerol channel activity"/>
    <property type="evidence" value="ECO:0007669"/>
    <property type="project" value="TreeGrafter"/>
</dbReference>
<dbReference type="PANTHER" id="PTHR43829:SF24">
    <property type="entry name" value="MIP AQUAPORIN (EUROFUNG)"/>
    <property type="match status" value="1"/>
</dbReference>
<feature type="region of interest" description="Disordered" evidence="7">
    <location>
        <begin position="141"/>
        <end position="282"/>
    </location>
</feature>
<evidence type="ECO:0000313" key="10">
    <source>
        <dbReference type="Proteomes" id="UP000283841"/>
    </source>
</evidence>
<feature type="transmembrane region" description="Helical" evidence="8">
    <location>
        <begin position="526"/>
        <end position="546"/>
    </location>
</feature>
<evidence type="ECO:0000256" key="2">
    <source>
        <dbReference type="ARBA" id="ARBA00006175"/>
    </source>
</evidence>
<comment type="similarity">
    <text evidence="2">Belongs to the MIP/aquaporin (TC 1.A.8) family.</text>
</comment>
<dbReference type="GO" id="GO:0015250">
    <property type="term" value="F:water channel activity"/>
    <property type="evidence" value="ECO:0007669"/>
    <property type="project" value="TreeGrafter"/>
</dbReference>
<accession>A0A443HTD1</accession>
<feature type="compositionally biased region" description="Basic and acidic residues" evidence="7">
    <location>
        <begin position="185"/>
        <end position="194"/>
    </location>
</feature>
<keyword evidence="5 8" id="KW-1133">Transmembrane helix</keyword>
<name>A0A443HTD1_BYSSP</name>
<keyword evidence="4 8" id="KW-0812">Transmembrane</keyword>
<dbReference type="GeneID" id="39596166"/>
<keyword evidence="10" id="KW-1185">Reference proteome</keyword>
<dbReference type="RefSeq" id="XP_028484675.1">
    <property type="nucleotide sequence ID" value="XM_028626889.1"/>
</dbReference>
<keyword evidence="3" id="KW-0813">Transport</keyword>
<feature type="transmembrane region" description="Helical" evidence="8">
    <location>
        <begin position="439"/>
        <end position="463"/>
    </location>
</feature>
<dbReference type="SUPFAM" id="SSF81338">
    <property type="entry name" value="Aquaporin-like"/>
    <property type="match status" value="1"/>
</dbReference>
<dbReference type="InterPro" id="IPR000425">
    <property type="entry name" value="MIP"/>
</dbReference>
<keyword evidence="6 8" id="KW-0472">Membrane</keyword>
<evidence type="ECO:0000256" key="1">
    <source>
        <dbReference type="ARBA" id="ARBA00004141"/>
    </source>
</evidence>
<comment type="caution">
    <text evidence="9">The sequence shown here is derived from an EMBL/GenBank/DDBJ whole genome shotgun (WGS) entry which is preliminary data.</text>
</comment>
<dbReference type="EMBL" id="RCNU01000006">
    <property type="protein sequence ID" value="RWQ95030.1"/>
    <property type="molecule type" value="Genomic_DNA"/>
</dbReference>
<feature type="region of interest" description="Disordered" evidence="7">
    <location>
        <begin position="1"/>
        <end position="93"/>
    </location>
</feature>
<evidence type="ECO:0000256" key="4">
    <source>
        <dbReference type="ARBA" id="ARBA00022692"/>
    </source>
</evidence>
<evidence type="ECO:0000313" key="9">
    <source>
        <dbReference type="EMBL" id="RWQ95030.1"/>
    </source>
</evidence>
<dbReference type="InterPro" id="IPR023271">
    <property type="entry name" value="Aquaporin-like"/>
</dbReference>
<dbReference type="AlphaFoldDB" id="A0A443HTD1"/>
<evidence type="ECO:0000256" key="6">
    <source>
        <dbReference type="ARBA" id="ARBA00023136"/>
    </source>
</evidence>
<dbReference type="PRINTS" id="PR00783">
    <property type="entry name" value="MINTRINSICP"/>
</dbReference>
<feature type="transmembrane region" description="Helical" evidence="8">
    <location>
        <begin position="475"/>
        <end position="493"/>
    </location>
</feature>
<feature type="transmembrane region" description="Helical" evidence="8">
    <location>
        <begin position="360"/>
        <end position="382"/>
    </location>
</feature>
<feature type="transmembrane region" description="Helical" evidence="8">
    <location>
        <begin position="320"/>
        <end position="340"/>
    </location>
</feature>
<dbReference type="PANTHER" id="PTHR43829">
    <property type="entry name" value="AQUAPORIN OR AQUAGLYCEROPORIN RELATED"/>
    <property type="match status" value="1"/>
</dbReference>
<feature type="compositionally biased region" description="Polar residues" evidence="7">
    <location>
        <begin position="1"/>
        <end position="11"/>
    </location>
</feature>
<dbReference type="Proteomes" id="UP000283841">
    <property type="component" value="Unassembled WGS sequence"/>
</dbReference>
<feature type="compositionally biased region" description="Acidic residues" evidence="7">
    <location>
        <begin position="254"/>
        <end position="263"/>
    </location>
</feature>
<evidence type="ECO:0000256" key="7">
    <source>
        <dbReference type="SAM" id="MobiDB-lite"/>
    </source>
</evidence>